<dbReference type="InterPro" id="IPR000743">
    <property type="entry name" value="Glyco_hydro_28"/>
</dbReference>
<evidence type="ECO:0000256" key="1">
    <source>
        <dbReference type="ARBA" id="ARBA00008834"/>
    </source>
</evidence>
<comment type="similarity">
    <text evidence="1 4">Belongs to the glycosyl hydrolase 28 family.</text>
</comment>
<organism evidence="5 6">
    <name type="scientific">Winogradskyella litoriviva</name>
    <dbReference type="NCBI Taxonomy" id="1220182"/>
    <lineage>
        <taxon>Bacteria</taxon>
        <taxon>Pseudomonadati</taxon>
        <taxon>Bacteroidota</taxon>
        <taxon>Flavobacteriia</taxon>
        <taxon>Flavobacteriales</taxon>
        <taxon>Flavobacteriaceae</taxon>
        <taxon>Winogradskyella</taxon>
    </lineage>
</organism>
<protein>
    <submittedName>
        <fullName evidence="5">Glycoside hydrolase family 28 protein</fullName>
    </submittedName>
</protein>
<dbReference type="PROSITE" id="PS51257">
    <property type="entry name" value="PROKAR_LIPOPROTEIN"/>
    <property type="match status" value="1"/>
</dbReference>
<reference evidence="5 6" key="1">
    <citation type="journal article" date="2015" name="Int. J. Syst. Evol. Microbiol.">
        <title>Winogradskyella litoriviva sp. nov., isolated from coastal seawater.</title>
        <authorList>
            <person name="Nedashkovskaya O.I."/>
            <person name="Kukhlevskiy A.D."/>
            <person name="Zhukova N.V."/>
            <person name="Kim S.J."/>
            <person name="Rhee S.K."/>
            <person name="Mikhailov V.V."/>
        </authorList>
    </citation>
    <scope>NUCLEOTIDE SEQUENCE [LARGE SCALE GENOMIC DNA]</scope>
    <source>
        <strain evidence="5 6">KMM6491</strain>
    </source>
</reference>
<sequence length="564" mass="62568">MKTKFIIQLVIISLFFVASCSKSKEKNEIQTPDNYEGIEFEMKTIQEPQIPNNTVNIKDFGAVDGGHVLNTKAFEKAIEAVTKKGGGKVIIPAGIWLTGPIILKSKLELHAEAGALIKFSTNKDLYPIIETNFEGLNTWRCLSPIYGKNLEDVAFTGPGIWDGSGDAWRPVKKSKITDKHWGKLVASGGFVDNNKMVWYPSEQFKNASKNAELNVRKDLKTKEEFQQIRDFLRPVMVSIQNSKRVMFSGSVFQNSPAWCLHPLMVEDLIVKNITVRNPHYSQNGDGIDIESCKNVIIENSSFDVGDDAICIKSGKDKDGRDRNFPCENLIIRNNTVYHGHGGVTVGSEMSSGVKNMHVSNCTFIGTDVGLRFKSKRGRGGVVENIFISDIRMTDIPTNAISFNLYYGGLSVSEMLAKAKNNKTVAKVVPVSETTPQFKNIFIQDIVIQGAYQAVFLQGLPEMNLENIKISNLLVKADKGFSIIDANGVNISNVNLTVKEDVKFNIYNTKNLELSAIEFNSNSENSILINGKASENIQLKSSSKTDFSKNTLIGETVEEHVVKFE</sequence>
<gene>
    <name evidence="5" type="ORF">HNV10_01115</name>
</gene>
<dbReference type="PANTHER" id="PTHR31339:SF9">
    <property type="entry name" value="PLASMIN AND FIBRONECTIN-BINDING PROTEIN A"/>
    <property type="match status" value="1"/>
</dbReference>
<dbReference type="InterPro" id="IPR006626">
    <property type="entry name" value="PbH1"/>
</dbReference>
<evidence type="ECO:0000313" key="5">
    <source>
        <dbReference type="EMBL" id="NRD21821.1"/>
    </source>
</evidence>
<name>A0ABX2E233_9FLAO</name>
<dbReference type="InterPro" id="IPR011050">
    <property type="entry name" value="Pectin_lyase_fold/virulence"/>
</dbReference>
<evidence type="ECO:0000256" key="2">
    <source>
        <dbReference type="ARBA" id="ARBA00022801"/>
    </source>
</evidence>
<dbReference type="InterPro" id="IPR051801">
    <property type="entry name" value="GH28_Enzymes"/>
</dbReference>
<keyword evidence="3 4" id="KW-0326">Glycosidase</keyword>
<dbReference type="RefSeq" id="WP_173299490.1">
    <property type="nucleotide sequence ID" value="NZ_JABRWQ010000001.1"/>
</dbReference>
<accession>A0ABX2E233</accession>
<dbReference type="GO" id="GO:0016787">
    <property type="term" value="F:hydrolase activity"/>
    <property type="evidence" value="ECO:0007669"/>
    <property type="project" value="UniProtKB-KW"/>
</dbReference>
<dbReference type="Pfam" id="PF00295">
    <property type="entry name" value="Glyco_hydro_28"/>
    <property type="match status" value="1"/>
</dbReference>
<dbReference type="SMART" id="SM00710">
    <property type="entry name" value="PbH1"/>
    <property type="match status" value="8"/>
</dbReference>
<dbReference type="Proteomes" id="UP000805085">
    <property type="component" value="Unassembled WGS sequence"/>
</dbReference>
<evidence type="ECO:0000313" key="6">
    <source>
        <dbReference type="Proteomes" id="UP000805085"/>
    </source>
</evidence>
<keyword evidence="6" id="KW-1185">Reference proteome</keyword>
<proteinExistence type="inferred from homology"/>
<evidence type="ECO:0000256" key="4">
    <source>
        <dbReference type="RuleBase" id="RU361169"/>
    </source>
</evidence>
<comment type="caution">
    <text evidence="5">The sequence shown here is derived from an EMBL/GenBank/DDBJ whole genome shotgun (WGS) entry which is preliminary data.</text>
</comment>
<dbReference type="SUPFAM" id="SSF51126">
    <property type="entry name" value="Pectin lyase-like"/>
    <property type="match status" value="2"/>
</dbReference>
<dbReference type="InterPro" id="IPR012334">
    <property type="entry name" value="Pectin_lyas_fold"/>
</dbReference>
<evidence type="ECO:0000256" key="3">
    <source>
        <dbReference type="ARBA" id="ARBA00023295"/>
    </source>
</evidence>
<dbReference type="PANTHER" id="PTHR31339">
    <property type="entry name" value="PECTIN LYASE-RELATED"/>
    <property type="match status" value="1"/>
</dbReference>
<keyword evidence="2 4" id="KW-0378">Hydrolase</keyword>
<dbReference type="Gene3D" id="2.160.20.10">
    <property type="entry name" value="Single-stranded right-handed beta-helix, Pectin lyase-like"/>
    <property type="match status" value="1"/>
</dbReference>
<dbReference type="PROSITE" id="PS00502">
    <property type="entry name" value="POLYGALACTURONASE"/>
    <property type="match status" value="1"/>
</dbReference>
<dbReference type="EMBL" id="JABRWQ010000001">
    <property type="protein sequence ID" value="NRD21821.1"/>
    <property type="molecule type" value="Genomic_DNA"/>
</dbReference>